<dbReference type="Proteomes" id="UP000186817">
    <property type="component" value="Unassembled WGS sequence"/>
</dbReference>
<protein>
    <submittedName>
        <fullName evidence="2">Uncharacterized protein</fullName>
    </submittedName>
</protein>
<proteinExistence type="predicted"/>
<dbReference type="EMBL" id="LSRX01000239">
    <property type="protein sequence ID" value="OLQ03330.1"/>
    <property type="molecule type" value="Genomic_DNA"/>
</dbReference>
<dbReference type="OrthoDB" id="10394016at2759"/>
<evidence type="ECO:0000256" key="1">
    <source>
        <dbReference type="SAM" id="MobiDB-lite"/>
    </source>
</evidence>
<feature type="compositionally biased region" description="Acidic residues" evidence="1">
    <location>
        <begin position="610"/>
        <end position="619"/>
    </location>
</feature>
<gene>
    <name evidence="2" type="ORF">AK812_SmicGene13750</name>
</gene>
<dbReference type="AlphaFoldDB" id="A0A1Q9E7D6"/>
<name>A0A1Q9E7D6_SYMMI</name>
<comment type="caution">
    <text evidence="2">The sequence shown here is derived from an EMBL/GenBank/DDBJ whole genome shotgun (WGS) entry which is preliminary data.</text>
</comment>
<evidence type="ECO:0000313" key="3">
    <source>
        <dbReference type="Proteomes" id="UP000186817"/>
    </source>
</evidence>
<organism evidence="2 3">
    <name type="scientific">Symbiodinium microadriaticum</name>
    <name type="common">Dinoflagellate</name>
    <name type="synonym">Zooxanthella microadriatica</name>
    <dbReference type="NCBI Taxonomy" id="2951"/>
    <lineage>
        <taxon>Eukaryota</taxon>
        <taxon>Sar</taxon>
        <taxon>Alveolata</taxon>
        <taxon>Dinophyceae</taxon>
        <taxon>Suessiales</taxon>
        <taxon>Symbiodiniaceae</taxon>
        <taxon>Symbiodinium</taxon>
    </lineage>
</organism>
<feature type="region of interest" description="Disordered" evidence="1">
    <location>
        <begin position="564"/>
        <end position="622"/>
    </location>
</feature>
<evidence type="ECO:0000313" key="2">
    <source>
        <dbReference type="EMBL" id="OLQ03330.1"/>
    </source>
</evidence>
<keyword evidence="3" id="KW-1185">Reference proteome</keyword>
<accession>A0A1Q9E7D6</accession>
<sequence length="779" mass="86401">MSKMKADIIVHECVPRFDPEVLAEFLNLEQDVYAFTRVVGSPRDFGYPAERVRNTVRIYKVTDQDMLDVPGDYLATGYPDATVFLSRNAEQIYLSQIIRSQEEMCRNRYREAREAPFNQNSVYVRVQVRRKGWRLARPAMRGEEAYDVLTIVDGEEISKALVDDDSSMVIMAETADREWYVLGSDSFSASYECPGIDIKDDSPDSKAIGRNETTLALMVLRRGMARMYQVSESDLDFLPSRYPDSSEIYLSRHGEEVFEHVSHRELIRSQEEMCERFGPVLLQRGVRVPRSGYTLARPAKDGEVIRRGPRTLIDGEMVAKVLTESEFHEDPSPEVQVLQKRGYQKYRQKGTALLYQVTQEDMEDFVPGGRFQARHPSPHWVRMNRNAAQVYRTDLRRASVAAEDTAAVTARFEHAAQPPDAGLQETRVLGALEEGLRAAAKQQGPFKGLSFRERPASALFHRGSGFFETGGGPSGLAAAEVDFTSGRLHLLVTLTKKPGEELPHFPAFRNVEQYEALSLKASARKQAGTSPGMDSLIRQVRSSLISEELGMRIAAYSHAAEKASRRGLDSQRAAAGLPPHESGNTTMSPHLLSKAPGRVDSEPGAPDSQDPVDDDESAAEEVASISRRLFESPECKSCIFAENAKHRIQEAAGIHPGNVERLWRSSSDHPPSPSETLASSAWSLRSRQQPRDVQPIQGSCGAMAAFLRSDVQSLVAVPTLAAKAETHRVRVHAFESSLVVASVVASSDAYFGGECSQAHLRSVQQIRAFGVCILLCNAV</sequence>
<reference evidence="2 3" key="1">
    <citation type="submission" date="2016-02" db="EMBL/GenBank/DDBJ databases">
        <title>Genome analysis of coral dinoflagellate symbionts highlights evolutionary adaptations to a symbiotic lifestyle.</title>
        <authorList>
            <person name="Aranda M."/>
            <person name="Li Y."/>
            <person name="Liew Y.J."/>
            <person name="Baumgarten S."/>
            <person name="Simakov O."/>
            <person name="Wilson M."/>
            <person name="Piel J."/>
            <person name="Ashoor H."/>
            <person name="Bougouffa S."/>
            <person name="Bajic V.B."/>
            <person name="Ryu T."/>
            <person name="Ravasi T."/>
            <person name="Bayer T."/>
            <person name="Micklem G."/>
            <person name="Kim H."/>
            <person name="Bhak J."/>
            <person name="Lajeunesse T.C."/>
            <person name="Voolstra C.R."/>
        </authorList>
    </citation>
    <scope>NUCLEOTIDE SEQUENCE [LARGE SCALE GENOMIC DNA]</scope>
    <source>
        <strain evidence="2 3">CCMP2467</strain>
    </source>
</reference>